<evidence type="ECO:0000313" key="3">
    <source>
        <dbReference type="Proteomes" id="UP001058003"/>
    </source>
</evidence>
<protein>
    <submittedName>
        <fullName evidence="2">Uncharacterized protein</fullName>
    </submittedName>
</protein>
<sequence length="195" mass="20059">MTTFADEAAHYEARLDELRRGQLSTVQAAARRWSALMTGVLGVFGTVAFAGGLTTIDKLAAPYGTVAKVLTTVAAATAVAAVTWLARASGGLRLDDLAFPSGRTLMNREARLAAEARALLRTGRWLAAATGALVVAGSVLVLWAPAAAPDPSKVLVRFPDGAVCGAPARVGGQLTVGGRPLRDAVEIVPVGTCPR</sequence>
<dbReference type="KEGG" id="daur:Daura_17105"/>
<evidence type="ECO:0000256" key="1">
    <source>
        <dbReference type="SAM" id="Phobius"/>
    </source>
</evidence>
<feature type="transmembrane region" description="Helical" evidence="1">
    <location>
        <begin position="65"/>
        <end position="86"/>
    </location>
</feature>
<keyword evidence="1" id="KW-0472">Membrane</keyword>
<proteinExistence type="predicted"/>
<accession>A0A9Q9MFY8</accession>
<gene>
    <name evidence="2" type="ORF">Daura_17105</name>
</gene>
<dbReference type="AlphaFoldDB" id="A0A9Q9MFY8"/>
<feature type="transmembrane region" description="Helical" evidence="1">
    <location>
        <begin position="125"/>
        <end position="146"/>
    </location>
</feature>
<evidence type="ECO:0000313" key="2">
    <source>
        <dbReference type="EMBL" id="UWZ57728.1"/>
    </source>
</evidence>
<dbReference type="EMBL" id="CP073767">
    <property type="protein sequence ID" value="UWZ57728.1"/>
    <property type="molecule type" value="Genomic_DNA"/>
</dbReference>
<keyword evidence="3" id="KW-1185">Reference proteome</keyword>
<dbReference type="Proteomes" id="UP001058003">
    <property type="component" value="Chromosome"/>
</dbReference>
<organism evidence="2 3">
    <name type="scientific">Dactylosporangium aurantiacum</name>
    <dbReference type="NCBI Taxonomy" id="35754"/>
    <lineage>
        <taxon>Bacteria</taxon>
        <taxon>Bacillati</taxon>
        <taxon>Actinomycetota</taxon>
        <taxon>Actinomycetes</taxon>
        <taxon>Micromonosporales</taxon>
        <taxon>Micromonosporaceae</taxon>
        <taxon>Dactylosporangium</taxon>
    </lineage>
</organism>
<name>A0A9Q9MFY8_9ACTN</name>
<keyword evidence="1" id="KW-0812">Transmembrane</keyword>
<keyword evidence="1" id="KW-1133">Transmembrane helix</keyword>
<feature type="transmembrane region" description="Helical" evidence="1">
    <location>
        <begin position="33"/>
        <end position="53"/>
    </location>
</feature>
<dbReference type="RefSeq" id="WP_033360899.1">
    <property type="nucleotide sequence ID" value="NZ_CP073767.1"/>
</dbReference>
<dbReference type="OrthoDB" id="5198726at2"/>
<reference evidence="2" key="1">
    <citation type="submission" date="2021-04" db="EMBL/GenBank/DDBJ databases">
        <title>Dactylosporangium aurantiacum NRRL B-8018 full assembly.</title>
        <authorList>
            <person name="Hartkoorn R.C."/>
            <person name="Beaudoing E."/>
            <person name="Hot D."/>
        </authorList>
    </citation>
    <scope>NUCLEOTIDE SEQUENCE</scope>
    <source>
        <strain evidence="2">NRRL B-8018</strain>
    </source>
</reference>